<dbReference type="PANTHER" id="PTHR10695:SF46">
    <property type="entry name" value="BIFUNCTIONAL COENZYME A SYNTHASE-RELATED"/>
    <property type="match status" value="1"/>
</dbReference>
<feature type="non-terminal residue" evidence="4">
    <location>
        <position position="208"/>
    </location>
</feature>
<dbReference type="PROSITE" id="PS51219">
    <property type="entry name" value="DPCK"/>
    <property type="match status" value="1"/>
</dbReference>
<name>A0A1Y2HT00_9FUNG</name>
<evidence type="ECO:0000256" key="3">
    <source>
        <dbReference type="ARBA" id="ARBA00022840"/>
    </source>
</evidence>
<dbReference type="CDD" id="cd02022">
    <property type="entry name" value="DPCK"/>
    <property type="match status" value="1"/>
</dbReference>
<dbReference type="Gene3D" id="3.40.50.300">
    <property type="entry name" value="P-loop containing nucleotide triphosphate hydrolases"/>
    <property type="match status" value="1"/>
</dbReference>
<dbReference type="GO" id="GO:0005737">
    <property type="term" value="C:cytoplasm"/>
    <property type="evidence" value="ECO:0007669"/>
    <property type="project" value="UniProtKB-ARBA"/>
</dbReference>
<dbReference type="AlphaFoldDB" id="A0A1Y2HT00"/>
<evidence type="ECO:0000256" key="2">
    <source>
        <dbReference type="ARBA" id="ARBA00022741"/>
    </source>
</evidence>
<evidence type="ECO:0000313" key="4">
    <source>
        <dbReference type="EMBL" id="ORZ37728.1"/>
    </source>
</evidence>
<keyword evidence="5" id="KW-1185">Reference proteome</keyword>
<dbReference type="Pfam" id="PF01121">
    <property type="entry name" value="CoaE"/>
    <property type="match status" value="1"/>
</dbReference>
<dbReference type="FunFam" id="3.40.50.300:FF:000485">
    <property type="entry name" value="Dephospho-CoA kinase CAB5"/>
    <property type="match status" value="1"/>
</dbReference>
<keyword evidence="3" id="KW-0067">ATP-binding</keyword>
<dbReference type="NCBIfam" id="TIGR00152">
    <property type="entry name" value="dephospho-CoA kinase"/>
    <property type="match status" value="1"/>
</dbReference>
<dbReference type="InterPro" id="IPR027417">
    <property type="entry name" value="P-loop_NTPase"/>
</dbReference>
<dbReference type="SUPFAM" id="SSF52540">
    <property type="entry name" value="P-loop containing nucleoside triphosphate hydrolases"/>
    <property type="match status" value="1"/>
</dbReference>
<evidence type="ECO:0000256" key="1">
    <source>
        <dbReference type="ARBA" id="ARBA00009018"/>
    </source>
</evidence>
<keyword evidence="2" id="KW-0547">Nucleotide-binding</keyword>
<comment type="caution">
    <text evidence="4">The sequence shown here is derived from an EMBL/GenBank/DDBJ whole genome shotgun (WGS) entry which is preliminary data.</text>
</comment>
<dbReference type="EMBL" id="MCFL01000011">
    <property type="protein sequence ID" value="ORZ37728.1"/>
    <property type="molecule type" value="Genomic_DNA"/>
</dbReference>
<sequence>MKIIGLTGGIATGKSSVSLHLRASGIPVIDCDLLARQVVEPGTPALRSIVATFGPDVLVQPTGVLDRAKLGELIFNDPAKRRLLNAITHPAIRRAILARVIEYWLRGEAMVVVDAPLLVESGLYKWMSEVVVVYCPEEAQLARLMHRDSLDASAARARISAQAPMADKIKLATHVIDNAGSLDDLYTQVDALVPRLRPRAWSVWMWRL</sequence>
<dbReference type="GO" id="GO:0015937">
    <property type="term" value="P:coenzyme A biosynthetic process"/>
    <property type="evidence" value="ECO:0007669"/>
    <property type="project" value="InterPro"/>
</dbReference>
<dbReference type="PANTHER" id="PTHR10695">
    <property type="entry name" value="DEPHOSPHO-COA KINASE-RELATED"/>
    <property type="match status" value="1"/>
</dbReference>
<dbReference type="HAMAP" id="MF_00376">
    <property type="entry name" value="Dephospho_CoA_kinase"/>
    <property type="match status" value="1"/>
</dbReference>
<dbReference type="GO" id="GO:0004140">
    <property type="term" value="F:dephospho-CoA kinase activity"/>
    <property type="evidence" value="ECO:0007669"/>
    <property type="project" value="InterPro"/>
</dbReference>
<gene>
    <name evidence="4" type="ORF">BCR44DRAFT_1385002</name>
</gene>
<proteinExistence type="inferred from homology"/>
<dbReference type="STRING" id="765915.A0A1Y2HT00"/>
<protein>
    <submittedName>
        <fullName evidence="4">CoaE-domain-containing protein</fullName>
    </submittedName>
</protein>
<organism evidence="4 5">
    <name type="scientific">Catenaria anguillulae PL171</name>
    <dbReference type="NCBI Taxonomy" id="765915"/>
    <lineage>
        <taxon>Eukaryota</taxon>
        <taxon>Fungi</taxon>
        <taxon>Fungi incertae sedis</taxon>
        <taxon>Blastocladiomycota</taxon>
        <taxon>Blastocladiomycetes</taxon>
        <taxon>Blastocladiales</taxon>
        <taxon>Catenariaceae</taxon>
        <taxon>Catenaria</taxon>
    </lineage>
</organism>
<comment type="similarity">
    <text evidence="1">Belongs to the CoaE family.</text>
</comment>
<evidence type="ECO:0000313" key="5">
    <source>
        <dbReference type="Proteomes" id="UP000193411"/>
    </source>
</evidence>
<reference evidence="4 5" key="1">
    <citation type="submission" date="2016-07" db="EMBL/GenBank/DDBJ databases">
        <title>Pervasive Adenine N6-methylation of Active Genes in Fungi.</title>
        <authorList>
            <consortium name="DOE Joint Genome Institute"/>
            <person name="Mondo S.J."/>
            <person name="Dannebaum R.O."/>
            <person name="Kuo R.C."/>
            <person name="Labutti K."/>
            <person name="Haridas S."/>
            <person name="Kuo A."/>
            <person name="Salamov A."/>
            <person name="Ahrendt S.R."/>
            <person name="Lipzen A."/>
            <person name="Sullivan W."/>
            <person name="Andreopoulos W.B."/>
            <person name="Clum A."/>
            <person name="Lindquist E."/>
            <person name="Daum C."/>
            <person name="Ramamoorthy G.K."/>
            <person name="Gryganskyi A."/>
            <person name="Culley D."/>
            <person name="Magnuson J.K."/>
            <person name="James T.Y."/>
            <person name="O'Malley M.A."/>
            <person name="Stajich J.E."/>
            <person name="Spatafora J.W."/>
            <person name="Visel A."/>
            <person name="Grigoriev I.V."/>
        </authorList>
    </citation>
    <scope>NUCLEOTIDE SEQUENCE [LARGE SCALE GENOMIC DNA]</scope>
    <source>
        <strain evidence="4 5">PL171</strain>
    </source>
</reference>
<dbReference type="InterPro" id="IPR001977">
    <property type="entry name" value="Depp_CoAkinase"/>
</dbReference>
<dbReference type="GO" id="GO:0005524">
    <property type="term" value="F:ATP binding"/>
    <property type="evidence" value="ECO:0007669"/>
    <property type="project" value="UniProtKB-KW"/>
</dbReference>
<dbReference type="OrthoDB" id="247245at2759"/>
<dbReference type="Proteomes" id="UP000193411">
    <property type="component" value="Unassembled WGS sequence"/>
</dbReference>
<accession>A0A1Y2HT00</accession>